<evidence type="ECO:0000256" key="1">
    <source>
        <dbReference type="SAM" id="MobiDB-lite"/>
    </source>
</evidence>
<dbReference type="Proteomes" id="UP000464624">
    <property type="component" value="Chromosome"/>
</dbReference>
<dbReference type="PANTHER" id="PTHR35004">
    <property type="entry name" value="TRANSPOSASE RV3428C-RELATED"/>
    <property type="match status" value="1"/>
</dbReference>
<dbReference type="PANTHER" id="PTHR35004:SF6">
    <property type="entry name" value="TRANSPOSASE"/>
    <property type="match status" value="1"/>
</dbReference>
<feature type="region of interest" description="Disordered" evidence="1">
    <location>
        <begin position="133"/>
        <end position="155"/>
    </location>
</feature>
<dbReference type="AlphaFoldDB" id="A0AAD1M2C1"/>
<sequence length="201" mass="22017">MREQFLVEITGEPDVVGRHHVADLAELNRLFAAWVETVYHRQVHSETGQTPLARWSASGPVALPTSEALTEAFLWEEHRRVTKTATVALHGNRYEVDPSLVGRKVELVFDPFDLTRIEVRLAGAPMGLAIPHHIGRHSHPKAKPETPTAPPKPSGIDYAQLIQTAHAAELARGVNYAALSGNTGQIPGQLDLLTGQETQPK</sequence>
<reference evidence="3 4" key="1">
    <citation type="submission" date="2019-12" db="EMBL/GenBank/DDBJ databases">
        <title>Complete genome sequence of Mycolicibacterium xenopi str. JCM15661T.</title>
        <authorList>
            <person name="Yoshida M."/>
            <person name="Fukano H."/>
            <person name="Asakura T."/>
            <person name="Hoshino Y."/>
        </authorList>
    </citation>
    <scope>NUCLEOTIDE SEQUENCE [LARGE SCALE GENOMIC DNA]</scope>
    <source>
        <strain evidence="3 4">JCM 15661T</strain>
    </source>
</reference>
<dbReference type="Pfam" id="PF09299">
    <property type="entry name" value="Mu-transpos_C"/>
    <property type="match status" value="1"/>
</dbReference>
<protein>
    <recommendedName>
        <fullName evidence="2">Transposase-like Mu C-terminal domain-containing protein</fullName>
    </recommendedName>
</protein>
<name>A0AAD1M2C1_MYCXE</name>
<accession>A0AAD1M2C1</accession>
<evidence type="ECO:0000313" key="4">
    <source>
        <dbReference type="Proteomes" id="UP000464624"/>
    </source>
</evidence>
<dbReference type="InterPro" id="IPR015378">
    <property type="entry name" value="Transposase-like_Mu_C"/>
</dbReference>
<organism evidence="3 4">
    <name type="scientific">Mycobacterium xenopi</name>
    <dbReference type="NCBI Taxonomy" id="1789"/>
    <lineage>
        <taxon>Bacteria</taxon>
        <taxon>Bacillati</taxon>
        <taxon>Actinomycetota</taxon>
        <taxon>Actinomycetes</taxon>
        <taxon>Mycobacteriales</taxon>
        <taxon>Mycobacteriaceae</taxon>
        <taxon>Mycobacterium</taxon>
    </lineage>
</organism>
<proteinExistence type="predicted"/>
<evidence type="ECO:0000259" key="2">
    <source>
        <dbReference type="Pfam" id="PF09299"/>
    </source>
</evidence>
<gene>
    <name evidence="3" type="ORF">MYXE_30310</name>
</gene>
<feature type="domain" description="Transposase-like Mu C-terminal" evidence="2">
    <location>
        <begin position="72"/>
        <end position="121"/>
    </location>
</feature>
<evidence type="ECO:0000313" key="3">
    <source>
        <dbReference type="EMBL" id="BBU23241.1"/>
    </source>
</evidence>
<dbReference type="EMBL" id="AP022314">
    <property type="protein sequence ID" value="BBU23241.1"/>
    <property type="molecule type" value="Genomic_DNA"/>
</dbReference>
<dbReference type="KEGG" id="mxe:MYXE_30310"/>